<sequence length="71" mass="7588">MADFLLPRSLLVMGGDRCAVGALFESVADRRAGFLERVGHLFDLVVEALSASGARAVTARSSRRPELQSAL</sequence>
<accession>A0ABW6H4Y9</accession>
<organism evidence="1 2">
    <name type="scientific">Streptomyces anandii</name>
    <dbReference type="NCBI Taxonomy" id="285454"/>
    <lineage>
        <taxon>Bacteria</taxon>
        <taxon>Bacillati</taxon>
        <taxon>Actinomycetota</taxon>
        <taxon>Actinomycetes</taxon>
        <taxon>Kitasatosporales</taxon>
        <taxon>Streptomycetaceae</taxon>
        <taxon>Streptomyces</taxon>
    </lineage>
</organism>
<name>A0ABW6H4Y9_9ACTN</name>
<protein>
    <submittedName>
        <fullName evidence="1">Uncharacterized protein</fullName>
    </submittedName>
</protein>
<evidence type="ECO:0000313" key="1">
    <source>
        <dbReference type="EMBL" id="MFE1751695.1"/>
    </source>
</evidence>
<reference evidence="1 2" key="1">
    <citation type="submission" date="2024-09" db="EMBL/GenBank/DDBJ databases">
        <title>The Natural Products Discovery Center: Release of the First 8490 Sequenced Strains for Exploring Actinobacteria Biosynthetic Diversity.</title>
        <authorList>
            <person name="Kalkreuter E."/>
            <person name="Kautsar S.A."/>
            <person name="Yang D."/>
            <person name="Bader C.D."/>
            <person name="Teijaro C.N."/>
            <person name="Fluegel L."/>
            <person name="Davis C.M."/>
            <person name="Simpson J.R."/>
            <person name="Lauterbach L."/>
            <person name="Steele A.D."/>
            <person name="Gui C."/>
            <person name="Meng S."/>
            <person name="Li G."/>
            <person name="Viehrig K."/>
            <person name="Ye F."/>
            <person name="Su P."/>
            <person name="Kiefer A.F."/>
            <person name="Nichols A."/>
            <person name="Cepeda A.J."/>
            <person name="Yan W."/>
            <person name="Fan B."/>
            <person name="Jiang Y."/>
            <person name="Adhikari A."/>
            <person name="Zheng C.-J."/>
            <person name="Schuster L."/>
            <person name="Cowan T.M."/>
            <person name="Smanski M.J."/>
            <person name="Chevrette M.G."/>
            <person name="De Carvalho L.P.S."/>
            <person name="Shen B."/>
        </authorList>
    </citation>
    <scope>NUCLEOTIDE SEQUENCE [LARGE SCALE GENOMIC DNA]</scope>
    <source>
        <strain evidence="1 2">NPDC059500</strain>
    </source>
</reference>
<gene>
    <name evidence="1" type="ORF">ACFW88_14310</name>
</gene>
<comment type="caution">
    <text evidence="1">The sequence shown here is derived from an EMBL/GenBank/DDBJ whole genome shotgun (WGS) entry which is preliminary data.</text>
</comment>
<dbReference type="EMBL" id="JBHYTS010000018">
    <property type="protein sequence ID" value="MFE1751695.1"/>
    <property type="molecule type" value="Genomic_DNA"/>
</dbReference>
<dbReference type="Proteomes" id="UP001599756">
    <property type="component" value="Unassembled WGS sequence"/>
</dbReference>
<proteinExistence type="predicted"/>
<dbReference type="RefSeq" id="WP_381806818.1">
    <property type="nucleotide sequence ID" value="NZ_JBHYTS010000018.1"/>
</dbReference>
<evidence type="ECO:0000313" key="2">
    <source>
        <dbReference type="Proteomes" id="UP001599756"/>
    </source>
</evidence>
<keyword evidence="2" id="KW-1185">Reference proteome</keyword>